<gene>
    <name evidence="1" type="ORF">S01H4_63683</name>
</gene>
<name>X1DKF4_9ZZZZ</name>
<protein>
    <recommendedName>
        <fullName evidence="2">Right handed beta helix domain-containing protein</fullName>
    </recommendedName>
</protein>
<dbReference type="AlphaFoldDB" id="X1DKF4"/>
<evidence type="ECO:0000313" key="1">
    <source>
        <dbReference type="EMBL" id="GAH05459.1"/>
    </source>
</evidence>
<feature type="non-terminal residue" evidence="1">
    <location>
        <position position="1"/>
    </location>
</feature>
<organism evidence="1">
    <name type="scientific">marine sediment metagenome</name>
    <dbReference type="NCBI Taxonomy" id="412755"/>
    <lineage>
        <taxon>unclassified sequences</taxon>
        <taxon>metagenomes</taxon>
        <taxon>ecological metagenomes</taxon>
    </lineage>
</organism>
<dbReference type="InterPro" id="IPR011050">
    <property type="entry name" value="Pectin_lyase_fold/virulence"/>
</dbReference>
<sequence>TINGHGGTISRSNQETTPNFRLFEVAAIGTLHLNDVIIGYGGFVDEGGNLKNTGNTYIQGATIRSGRATDGAGIFNEGNLSISHSSLLYNSGGCGGGIWNDSTGFLTITNSLVLGNTADT</sequence>
<reference evidence="1" key="1">
    <citation type="journal article" date="2014" name="Front. Microbiol.">
        <title>High frequency of phylogenetically diverse reductive dehalogenase-homologous genes in deep subseafloor sedimentary metagenomes.</title>
        <authorList>
            <person name="Kawai M."/>
            <person name="Futagami T."/>
            <person name="Toyoda A."/>
            <person name="Takaki Y."/>
            <person name="Nishi S."/>
            <person name="Hori S."/>
            <person name="Arai W."/>
            <person name="Tsubouchi T."/>
            <person name="Morono Y."/>
            <person name="Uchiyama I."/>
            <person name="Ito T."/>
            <person name="Fujiyama A."/>
            <person name="Inagaki F."/>
            <person name="Takami H."/>
        </authorList>
    </citation>
    <scope>NUCLEOTIDE SEQUENCE</scope>
    <source>
        <strain evidence="1">Expedition CK06-06</strain>
    </source>
</reference>
<dbReference type="SUPFAM" id="SSF51126">
    <property type="entry name" value="Pectin lyase-like"/>
    <property type="match status" value="1"/>
</dbReference>
<comment type="caution">
    <text evidence="1">The sequence shown here is derived from an EMBL/GenBank/DDBJ whole genome shotgun (WGS) entry which is preliminary data.</text>
</comment>
<dbReference type="EMBL" id="BART01038376">
    <property type="protein sequence ID" value="GAH05459.1"/>
    <property type="molecule type" value="Genomic_DNA"/>
</dbReference>
<proteinExistence type="predicted"/>
<evidence type="ECO:0008006" key="2">
    <source>
        <dbReference type="Google" id="ProtNLM"/>
    </source>
</evidence>
<accession>X1DKF4</accession>